<dbReference type="NCBIfam" id="TIGR00229">
    <property type="entry name" value="sensory_box"/>
    <property type="match status" value="1"/>
</dbReference>
<dbReference type="Pfam" id="PF08447">
    <property type="entry name" value="PAS_3"/>
    <property type="match status" value="1"/>
</dbReference>
<dbReference type="EC" id="2.7.13.3" evidence="2"/>
<dbReference type="SUPFAM" id="SSF55785">
    <property type="entry name" value="PYP-like sensor domain (PAS domain)"/>
    <property type="match status" value="2"/>
</dbReference>
<dbReference type="InterPro" id="IPR036890">
    <property type="entry name" value="HATPase_C_sf"/>
</dbReference>
<dbReference type="PANTHER" id="PTHR43711">
    <property type="entry name" value="TWO-COMPONENT HISTIDINE KINASE"/>
    <property type="match status" value="1"/>
</dbReference>
<feature type="transmembrane region" description="Helical" evidence="9">
    <location>
        <begin position="51"/>
        <end position="74"/>
    </location>
</feature>
<dbReference type="Gene3D" id="3.30.450.20">
    <property type="entry name" value="PAS domain"/>
    <property type="match status" value="2"/>
</dbReference>
<feature type="domain" description="Histidine kinase" evidence="10">
    <location>
        <begin position="551"/>
        <end position="770"/>
    </location>
</feature>
<comment type="caution">
    <text evidence="12">The sequence shown here is derived from an EMBL/GenBank/DDBJ whole genome shotgun (WGS) entry which is preliminary data.</text>
</comment>
<dbReference type="SMART" id="SM00388">
    <property type="entry name" value="HisKA"/>
    <property type="match status" value="1"/>
</dbReference>
<dbReference type="InterPro" id="IPR013655">
    <property type="entry name" value="PAS_fold_3"/>
</dbReference>
<dbReference type="Proteomes" id="UP001596042">
    <property type="component" value="Unassembled WGS sequence"/>
</dbReference>
<dbReference type="InterPro" id="IPR005467">
    <property type="entry name" value="His_kinase_dom"/>
</dbReference>
<keyword evidence="4" id="KW-0808">Transferase</keyword>
<evidence type="ECO:0000313" key="12">
    <source>
        <dbReference type="EMBL" id="MFC4625701.1"/>
    </source>
</evidence>
<keyword evidence="13" id="KW-1185">Reference proteome</keyword>
<keyword evidence="9" id="KW-0472">Membrane</keyword>
<dbReference type="SUPFAM" id="SSF55874">
    <property type="entry name" value="ATPase domain of HSP90 chaperone/DNA topoisomerase II/histidine kinase"/>
    <property type="match status" value="1"/>
</dbReference>
<evidence type="ECO:0000259" key="11">
    <source>
        <dbReference type="PROSITE" id="PS50112"/>
    </source>
</evidence>
<protein>
    <recommendedName>
        <fullName evidence="2">histidine kinase</fullName>
        <ecNumber evidence="2">2.7.13.3</ecNumber>
    </recommendedName>
</protein>
<dbReference type="CDD" id="cd00130">
    <property type="entry name" value="PAS"/>
    <property type="match status" value="1"/>
</dbReference>
<proteinExistence type="predicted"/>
<evidence type="ECO:0000256" key="1">
    <source>
        <dbReference type="ARBA" id="ARBA00000085"/>
    </source>
</evidence>
<dbReference type="Pfam" id="PF12860">
    <property type="entry name" value="PAS_7"/>
    <property type="match status" value="1"/>
</dbReference>
<feature type="coiled-coil region" evidence="7">
    <location>
        <begin position="514"/>
        <end position="544"/>
    </location>
</feature>
<feature type="region of interest" description="Disordered" evidence="8">
    <location>
        <begin position="1"/>
        <end position="23"/>
    </location>
</feature>
<dbReference type="SMART" id="SM00086">
    <property type="entry name" value="PAC"/>
    <property type="match status" value="1"/>
</dbReference>
<evidence type="ECO:0000259" key="10">
    <source>
        <dbReference type="PROSITE" id="PS50109"/>
    </source>
</evidence>
<evidence type="ECO:0000256" key="4">
    <source>
        <dbReference type="ARBA" id="ARBA00022679"/>
    </source>
</evidence>
<gene>
    <name evidence="12" type="ORF">ACFO1V_10830</name>
</gene>
<organism evidence="12 13">
    <name type="scientific">Daeguia caeni</name>
    <dbReference type="NCBI Taxonomy" id="439612"/>
    <lineage>
        <taxon>Bacteria</taxon>
        <taxon>Pseudomonadati</taxon>
        <taxon>Pseudomonadota</taxon>
        <taxon>Alphaproteobacteria</taxon>
        <taxon>Hyphomicrobiales</taxon>
        <taxon>Brucellaceae</taxon>
        <taxon>Daeguia</taxon>
    </lineage>
</organism>
<dbReference type="InterPro" id="IPR036097">
    <property type="entry name" value="HisK_dim/P_sf"/>
</dbReference>
<dbReference type="InterPro" id="IPR004358">
    <property type="entry name" value="Sig_transdc_His_kin-like_C"/>
</dbReference>
<dbReference type="PANTHER" id="PTHR43711:SF26">
    <property type="entry name" value="SENSOR HISTIDINE KINASE RCSC"/>
    <property type="match status" value="1"/>
</dbReference>
<dbReference type="InterPro" id="IPR003661">
    <property type="entry name" value="HisK_dim/P_dom"/>
</dbReference>
<sequence length="784" mass="86710">MANTDAYGAPAGTHCDSGRKRKKGRLSGHVSLLARPAYSKFVHMEPILRRLVPALVILFLIILGVARTFSLITWKNDIEQHHRSALSATASGLALMMDRASEQLEGGTQLSLSELKALIAELRTRGLPTAGMTIAVLDGQSTMLAVSGAFTDKEGMQADVLLSDAQPLFLFADRAGVMKVSVNGEPAYGALSKSAKAPYSVLAVEPESSIFAGWRQTVSVNATLFAATIGVLFAILYAYFGQAARAREADDLSAQIQRRIDLALRRGRCGLWDWDMARGRIYWSRSMYQMLGYEAQDAVLAFGDVAAIIHPDDGDLYAIAEQAAAGQISHVDQVFRMRHADGSWVWMRVRAEIASESDLHLVGIAFDVSEQHRLAQQTAEADMRIREAIENISEAFVLWDANNRLVMANSKFSEYAGLPFWTLKPGVPKSEVDAHTRPFAFERRMANEHSRAGGQTFERQLSDGRWLQVNERRTQDGGLVSIGTDITQLKLHQERLVESERRLMATIQDLSIARKSERDRVRELSELARKYAQEKERAEAANRAKSEFLANMSHELRTPLNAIIGFSEMIQAGTFGPLGSDRYEEYINDIHTSGTFLLNVINDILDMSKIEAGHFSLDREQIDLYPLINETVRMISLQADEKNIAVETRLDQSMQLFADRRAVKQIMINLLSNAVKFTSYGGRITVRARKTETSLFMLIQDTGCGIPKSAIKKIGQPFEQVENQFTKSHTGSGLGLAISRSLAELHGGWLRIRSTEGVGTVIGVSIPDHKPNAAAATDNAERAA</sequence>
<keyword evidence="5 12" id="KW-0418">Kinase</keyword>
<dbReference type="Gene3D" id="3.30.565.10">
    <property type="entry name" value="Histidine kinase-like ATPase, C-terminal domain"/>
    <property type="match status" value="1"/>
</dbReference>
<keyword evidence="9" id="KW-0812">Transmembrane</keyword>
<keyword evidence="6" id="KW-0902">Two-component regulatory system</keyword>
<feature type="domain" description="PAS" evidence="11">
    <location>
        <begin position="381"/>
        <end position="418"/>
    </location>
</feature>
<dbReference type="SMART" id="SM00387">
    <property type="entry name" value="HATPase_c"/>
    <property type="match status" value="1"/>
</dbReference>
<dbReference type="RefSeq" id="WP_374834049.1">
    <property type="nucleotide sequence ID" value="NZ_JBHEEZ010000038.1"/>
</dbReference>
<evidence type="ECO:0000256" key="5">
    <source>
        <dbReference type="ARBA" id="ARBA00022777"/>
    </source>
</evidence>
<evidence type="ECO:0000313" key="13">
    <source>
        <dbReference type="Proteomes" id="UP001596042"/>
    </source>
</evidence>
<dbReference type="SMART" id="SM00091">
    <property type="entry name" value="PAS"/>
    <property type="match status" value="2"/>
</dbReference>
<dbReference type="PRINTS" id="PR00344">
    <property type="entry name" value="BCTRLSENSOR"/>
</dbReference>
<comment type="catalytic activity">
    <reaction evidence="1">
        <text>ATP + protein L-histidine = ADP + protein N-phospho-L-histidine.</text>
        <dbReference type="EC" id="2.7.13.3"/>
    </reaction>
</comment>
<feature type="transmembrane region" description="Helical" evidence="9">
    <location>
        <begin position="218"/>
        <end position="240"/>
    </location>
</feature>
<evidence type="ECO:0000256" key="8">
    <source>
        <dbReference type="SAM" id="MobiDB-lite"/>
    </source>
</evidence>
<dbReference type="EMBL" id="JBHSEL010000108">
    <property type="protein sequence ID" value="MFC4625701.1"/>
    <property type="molecule type" value="Genomic_DNA"/>
</dbReference>
<dbReference type="CDD" id="cd00082">
    <property type="entry name" value="HisKA"/>
    <property type="match status" value="1"/>
</dbReference>
<name>A0ABV9H811_9HYPH</name>
<dbReference type="Pfam" id="PF00512">
    <property type="entry name" value="HisKA"/>
    <property type="match status" value="1"/>
</dbReference>
<dbReference type="PROSITE" id="PS50112">
    <property type="entry name" value="PAS"/>
    <property type="match status" value="2"/>
</dbReference>
<keyword evidence="7" id="KW-0175">Coiled coil</keyword>
<keyword evidence="3" id="KW-0597">Phosphoprotein</keyword>
<dbReference type="Gene3D" id="1.10.287.130">
    <property type="match status" value="1"/>
</dbReference>
<evidence type="ECO:0000256" key="3">
    <source>
        <dbReference type="ARBA" id="ARBA00022553"/>
    </source>
</evidence>
<dbReference type="InterPro" id="IPR003594">
    <property type="entry name" value="HATPase_dom"/>
</dbReference>
<dbReference type="SUPFAM" id="SSF47384">
    <property type="entry name" value="Homodimeric domain of signal transducing histidine kinase"/>
    <property type="match status" value="1"/>
</dbReference>
<dbReference type="PROSITE" id="PS50109">
    <property type="entry name" value="HIS_KIN"/>
    <property type="match status" value="1"/>
</dbReference>
<keyword evidence="9" id="KW-1133">Transmembrane helix</keyword>
<dbReference type="InterPro" id="IPR001610">
    <property type="entry name" value="PAC"/>
</dbReference>
<reference evidence="13" key="1">
    <citation type="journal article" date="2019" name="Int. J. Syst. Evol. Microbiol.">
        <title>The Global Catalogue of Microorganisms (GCM) 10K type strain sequencing project: providing services to taxonomists for standard genome sequencing and annotation.</title>
        <authorList>
            <consortium name="The Broad Institute Genomics Platform"/>
            <consortium name="The Broad Institute Genome Sequencing Center for Infectious Disease"/>
            <person name="Wu L."/>
            <person name="Ma J."/>
        </authorList>
    </citation>
    <scope>NUCLEOTIDE SEQUENCE [LARGE SCALE GENOMIC DNA]</scope>
    <source>
        <strain evidence="13">CGMCC 1.15731</strain>
    </source>
</reference>
<dbReference type="InterPro" id="IPR050736">
    <property type="entry name" value="Sensor_HK_Regulatory"/>
</dbReference>
<accession>A0ABV9H811</accession>
<dbReference type="Pfam" id="PF02518">
    <property type="entry name" value="HATPase_c"/>
    <property type="match status" value="1"/>
</dbReference>
<evidence type="ECO:0000256" key="6">
    <source>
        <dbReference type="ARBA" id="ARBA00023012"/>
    </source>
</evidence>
<dbReference type="InterPro" id="IPR000014">
    <property type="entry name" value="PAS"/>
</dbReference>
<feature type="domain" description="PAS" evidence="11">
    <location>
        <begin position="281"/>
        <end position="313"/>
    </location>
</feature>
<evidence type="ECO:0000256" key="9">
    <source>
        <dbReference type="SAM" id="Phobius"/>
    </source>
</evidence>
<evidence type="ECO:0000256" key="2">
    <source>
        <dbReference type="ARBA" id="ARBA00012438"/>
    </source>
</evidence>
<dbReference type="CDD" id="cd16922">
    <property type="entry name" value="HATPase_EvgS-ArcB-TorS-like"/>
    <property type="match status" value="1"/>
</dbReference>
<evidence type="ECO:0000256" key="7">
    <source>
        <dbReference type="SAM" id="Coils"/>
    </source>
</evidence>
<dbReference type="GO" id="GO:0016301">
    <property type="term" value="F:kinase activity"/>
    <property type="evidence" value="ECO:0007669"/>
    <property type="project" value="UniProtKB-KW"/>
</dbReference>
<dbReference type="InterPro" id="IPR035965">
    <property type="entry name" value="PAS-like_dom_sf"/>
</dbReference>